<organism evidence="1 2">
    <name type="scientific">Linderina macrospora</name>
    <dbReference type="NCBI Taxonomy" id="4868"/>
    <lineage>
        <taxon>Eukaryota</taxon>
        <taxon>Fungi</taxon>
        <taxon>Fungi incertae sedis</taxon>
        <taxon>Zoopagomycota</taxon>
        <taxon>Kickxellomycotina</taxon>
        <taxon>Kickxellomycetes</taxon>
        <taxon>Kickxellales</taxon>
        <taxon>Kickxellaceae</taxon>
        <taxon>Linderina</taxon>
    </lineage>
</organism>
<accession>A0ACC1JFJ8</accession>
<dbReference type="EMBL" id="JANBPW010000271">
    <property type="protein sequence ID" value="KAJ1950150.1"/>
    <property type="molecule type" value="Genomic_DNA"/>
</dbReference>
<proteinExistence type="predicted"/>
<sequence>MSCRTEFDRYIENISTLFEQYEANSKAGYQIAADELDRYEAAVEDAEKVLEAASHTYSMDSTTMAERLRTLDGTRSEFGLESISEYGGGLDDASGPQLPGIEDIPTIFFEDKFDLCDPATFDIVTQVVLGPQKAQSELFAPERSQETSARMQETLSGYMDTVEGYLTREISRRSPAFFAALSTLEDLHAETDRCIGKIHVLRSDLRKTTHAQCSPGLELVRLRRRRDNLATVLEDIELLSGVRHVQPTIDELIGSGDCIGALNLIVEAQEMIEPAQRRARERGRTKKSRQEIKAGVAETKAFRVLSGRLTRALGAVSQFAERELAATLLRDMREF</sequence>
<evidence type="ECO:0000313" key="2">
    <source>
        <dbReference type="Proteomes" id="UP001150603"/>
    </source>
</evidence>
<comment type="caution">
    <text evidence="1">The sequence shown here is derived from an EMBL/GenBank/DDBJ whole genome shotgun (WGS) entry which is preliminary data.</text>
</comment>
<dbReference type="Proteomes" id="UP001150603">
    <property type="component" value="Unassembled WGS sequence"/>
</dbReference>
<keyword evidence="2" id="KW-1185">Reference proteome</keyword>
<name>A0ACC1JFJ8_9FUNG</name>
<protein>
    <submittedName>
        <fullName evidence="1">Uncharacterized protein</fullName>
    </submittedName>
</protein>
<feature type="non-terminal residue" evidence="1">
    <location>
        <position position="335"/>
    </location>
</feature>
<reference evidence="1" key="1">
    <citation type="submission" date="2022-07" db="EMBL/GenBank/DDBJ databases">
        <title>Phylogenomic reconstructions and comparative analyses of Kickxellomycotina fungi.</title>
        <authorList>
            <person name="Reynolds N.K."/>
            <person name="Stajich J.E."/>
            <person name="Barry K."/>
            <person name="Grigoriev I.V."/>
            <person name="Crous P."/>
            <person name="Smith M.E."/>
        </authorList>
    </citation>
    <scope>NUCLEOTIDE SEQUENCE</scope>
    <source>
        <strain evidence="1">NRRL 5244</strain>
    </source>
</reference>
<gene>
    <name evidence="1" type="ORF">FBU59_000818</name>
</gene>
<evidence type="ECO:0000313" key="1">
    <source>
        <dbReference type="EMBL" id="KAJ1950150.1"/>
    </source>
</evidence>